<comment type="caution">
    <text evidence="7">The sequence shown here is derived from an EMBL/GenBank/DDBJ whole genome shotgun (WGS) entry which is preliminary data.</text>
</comment>
<evidence type="ECO:0000256" key="1">
    <source>
        <dbReference type="ARBA" id="ARBA00004141"/>
    </source>
</evidence>
<dbReference type="InterPro" id="IPR007274">
    <property type="entry name" value="Cop_transporter"/>
</dbReference>
<keyword evidence="6" id="KW-0813">Transport</keyword>
<dbReference type="PANTHER" id="PTHR12483:SF73">
    <property type="entry name" value="COPPER TRANSPORT PROTEIN CTR3"/>
    <property type="match status" value="1"/>
</dbReference>
<feature type="transmembrane region" description="Helical" evidence="6">
    <location>
        <begin position="209"/>
        <end position="227"/>
    </location>
</feature>
<keyword evidence="4 6" id="KW-1133">Transmembrane helix</keyword>
<protein>
    <recommendedName>
        <fullName evidence="6">Copper transport protein</fullName>
    </recommendedName>
</protein>
<dbReference type="GO" id="GO:0005375">
    <property type="term" value="F:copper ion transmembrane transporter activity"/>
    <property type="evidence" value="ECO:0007669"/>
    <property type="project" value="UniProtKB-UniRule"/>
</dbReference>
<keyword evidence="6" id="KW-0186">Copper</keyword>
<name>A0A8H6P2H3_9EURO</name>
<evidence type="ECO:0000256" key="6">
    <source>
        <dbReference type="RuleBase" id="RU367022"/>
    </source>
</evidence>
<dbReference type="EMBL" id="JACBAD010002116">
    <property type="protein sequence ID" value="KAF7115327.1"/>
    <property type="molecule type" value="Genomic_DNA"/>
</dbReference>
<dbReference type="Pfam" id="PF04145">
    <property type="entry name" value="Ctr"/>
    <property type="match status" value="1"/>
</dbReference>
<evidence type="ECO:0000256" key="5">
    <source>
        <dbReference type="ARBA" id="ARBA00023136"/>
    </source>
</evidence>
<dbReference type="GO" id="GO:0016020">
    <property type="term" value="C:membrane"/>
    <property type="evidence" value="ECO:0007669"/>
    <property type="project" value="UniProtKB-SubCell"/>
</dbReference>
<comment type="subcellular location">
    <subcellularLocation>
        <location evidence="1 6">Membrane</location>
        <topology evidence="1 6">Multi-pass membrane protein</topology>
    </subcellularLocation>
</comment>
<dbReference type="OrthoDB" id="161814at2759"/>
<keyword evidence="8" id="KW-1185">Reference proteome</keyword>
<evidence type="ECO:0000313" key="7">
    <source>
        <dbReference type="EMBL" id="KAF7115327.1"/>
    </source>
</evidence>
<reference evidence="7" key="1">
    <citation type="submission" date="2020-06" db="EMBL/GenBank/DDBJ databases">
        <title>Draft genome sequences of strains closely related to Aspergillus parafelis and Aspergillus hiratsukae.</title>
        <authorList>
            <person name="Dos Santos R.A.C."/>
            <person name="Rivero-Menendez O."/>
            <person name="Steenwyk J.L."/>
            <person name="Mead M.E."/>
            <person name="Goldman G.H."/>
            <person name="Alastruey-Izquierdo A."/>
            <person name="Rokas A."/>
        </authorList>
    </citation>
    <scope>NUCLEOTIDE SEQUENCE</scope>
    <source>
        <strain evidence="7">CNM-CM5793</strain>
    </source>
</reference>
<keyword evidence="5 6" id="KW-0472">Membrane</keyword>
<comment type="similarity">
    <text evidence="2 6">Belongs to the copper transporter (Ctr) (TC 1.A.56) family. SLC31A subfamily.</text>
</comment>
<evidence type="ECO:0000256" key="3">
    <source>
        <dbReference type="ARBA" id="ARBA00022692"/>
    </source>
</evidence>
<evidence type="ECO:0000256" key="4">
    <source>
        <dbReference type="ARBA" id="ARBA00022989"/>
    </source>
</evidence>
<feature type="transmembrane region" description="Helical" evidence="6">
    <location>
        <begin position="85"/>
        <end position="104"/>
    </location>
</feature>
<gene>
    <name evidence="7" type="ORF">CNMCM5793_001963</name>
</gene>
<keyword evidence="6" id="KW-0187">Copper transport</keyword>
<evidence type="ECO:0000256" key="2">
    <source>
        <dbReference type="ARBA" id="ARBA00006921"/>
    </source>
</evidence>
<evidence type="ECO:0000313" key="8">
    <source>
        <dbReference type="Proteomes" id="UP000630445"/>
    </source>
</evidence>
<organism evidence="7 8">
    <name type="scientific">Aspergillus hiratsukae</name>
    <dbReference type="NCBI Taxonomy" id="1194566"/>
    <lineage>
        <taxon>Eukaryota</taxon>
        <taxon>Fungi</taxon>
        <taxon>Dikarya</taxon>
        <taxon>Ascomycota</taxon>
        <taxon>Pezizomycotina</taxon>
        <taxon>Eurotiomycetes</taxon>
        <taxon>Eurotiomycetidae</taxon>
        <taxon>Eurotiales</taxon>
        <taxon>Aspergillaceae</taxon>
        <taxon>Aspergillus</taxon>
        <taxon>Aspergillus subgen. Fumigati</taxon>
    </lineage>
</organism>
<dbReference type="Proteomes" id="UP000630445">
    <property type="component" value="Unassembled WGS sequence"/>
</dbReference>
<dbReference type="PANTHER" id="PTHR12483">
    <property type="entry name" value="SOLUTE CARRIER FAMILY 31 COPPER TRANSPORTERS"/>
    <property type="match status" value="1"/>
</dbReference>
<accession>A0A8H6P2H3</accession>
<sequence>MDHMNHDMASMASMTSTMTMAMSATSTASAAMSTGSSHSMDMGGMGGMHSMDGMGSSSCKISMLWNWYTIDSCFLSSQWHITSRGMFAGSCIGVICLVICLEFLRRVGREYDAFIVRRARLRNQYTSATSSAQRLAPASDTDADINAQNSPDSTGAAPKGAAQTTCSAFEDKTPVRPTLIEQLVRALLHMLQFAVAYFVMLLAMYFNGYIIICIFIGAFLGSFIFSWEPLNLLKEYVVHLTLPSPFLYVLG</sequence>
<dbReference type="AlphaFoldDB" id="A0A8H6P2H3"/>
<keyword evidence="3 6" id="KW-0812">Transmembrane</keyword>
<proteinExistence type="inferred from homology"/>
<keyword evidence="6" id="KW-0406">Ion transport</keyword>